<organism evidence="2 3">
    <name type="scientific">Anaeromonas frigoriresistens</name>
    <dbReference type="NCBI Taxonomy" id="2683708"/>
    <lineage>
        <taxon>Bacteria</taxon>
        <taxon>Bacillati</taxon>
        <taxon>Bacillota</taxon>
        <taxon>Tissierellia</taxon>
        <taxon>Tissierellales</taxon>
        <taxon>Thermohalobacteraceae</taxon>
        <taxon>Anaeromonas</taxon>
    </lineage>
</organism>
<gene>
    <name evidence="2" type="ORF">GOQ27_04910</name>
</gene>
<dbReference type="RefSeq" id="WP_203365716.1">
    <property type="nucleotide sequence ID" value="NZ_WSFT01000021.1"/>
</dbReference>
<dbReference type="AlphaFoldDB" id="A0A942Z8B1"/>
<reference evidence="2" key="1">
    <citation type="submission" date="2019-12" db="EMBL/GenBank/DDBJ databases">
        <title>Clostridiaceae gen. nov. sp. nov., isolated from sediment in Xinjiang, China.</title>
        <authorList>
            <person name="Zhang R."/>
        </authorList>
    </citation>
    <scope>NUCLEOTIDE SEQUENCE</scope>
    <source>
        <strain evidence="2">D2Q-11</strain>
    </source>
</reference>
<dbReference type="Pfam" id="PF04015">
    <property type="entry name" value="DUF362"/>
    <property type="match status" value="1"/>
</dbReference>
<evidence type="ECO:0000313" key="3">
    <source>
        <dbReference type="Proteomes" id="UP000724672"/>
    </source>
</evidence>
<keyword evidence="3" id="KW-1185">Reference proteome</keyword>
<dbReference type="EMBL" id="WSFT01000021">
    <property type="protein sequence ID" value="MBS4537789.1"/>
    <property type="molecule type" value="Genomic_DNA"/>
</dbReference>
<comment type="caution">
    <text evidence="2">The sequence shown here is derived from an EMBL/GenBank/DDBJ whole genome shotgun (WGS) entry which is preliminary data.</text>
</comment>
<proteinExistence type="predicted"/>
<feature type="domain" description="DUF362" evidence="1">
    <location>
        <begin position="42"/>
        <end position="244"/>
    </location>
</feature>
<name>A0A942Z8B1_9FIRM</name>
<dbReference type="InterPro" id="IPR007160">
    <property type="entry name" value="DUF362"/>
</dbReference>
<evidence type="ECO:0000259" key="1">
    <source>
        <dbReference type="Pfam" id="PF04015"/>
    </source>
</evidence>
<evidence type="ECO:0000313" key="2">
    <source>
        <dbReference type="EMBL" id="MBS4537789.1"/>
    </source>
</evidence>
<dbReference type="Proteomes" id="UP000724672">
    <property type="component" value="Unassembled WGS sequence"/>
</dbReference>
<accession>A0A942Z8B1</accession>
<protein>
    <submittedName>
        <fullName evidence="2">DUF362 domain-containing protein</fullName>
    </submittedName>
</protein>
<sequence>MRTRKVRESIVAIEKDNKEINSLEKCLRHLPLERIINENDRVVITPNWVKSKLPNTATVVGPETLDKLIKLLKKYNPGEIIVATGSGGDETPKVMNYVGYDKVIKDNNVKFIDLNYGPYTEIEINHNNPSKTKINNILENMDVLVSFTQLKMHEEATMSAGIKNIALGWPPAEIHGFPKKDLGIHEDLHGFISAITERIPIDLTIISADKVMIGTGPSDGRAIDTNGIIVAGTDPISTDTIGARMLGFLPQAINYLYKLHKMGIGEAELKNVNLKGIPLEEIEREFSLKAYNKEVILDKGKIKDFHGNK</sequence>